<keyword evidence="1" id="KW-0812">Transmembrane</keyword>
<keyword evidence="1" id="KW-0472">Membrane</keyword>
<name>A0ABP6R7Y3_9MICC</name>
<sequence length="160" mass="16770">MTHILAAALWFGVDIALSILLFTAMFGDDPTTVSGALTVAGRIAVWPMAGASLVTLISGAALGLGSRYGLLRYWWVLLKLVITVVMGLLIMLALRPGLDDAAALAPAVAAGDAIVGLAPELLGPALVAPTMLLTAFVLAVYRRPGRIRGSHRTEPERRTV</sequence>
<proteinExistence type="predicted"/>
<protein>
    <recommendedName>
        <fullName evidence="4">DUF2269 domain-containing protein</fullName>
    </recommendedName>
</protein>
<feature type="transmembrane region" description="Helical" evidence="1">
    <location>
        <begin position="121"/>
        <end position="141"/>
    </location>
</feature>
<feature type="transmembrane region" description="Helical" evidence="1">
    <location>
        <begin position="43"/>
        <end position="64"/>
    </location>
</feature>
<gene>
    <name evidence="2" type="ORF">GCM10020260_01140</name>
</gene>
<accession>A0ABP6R7Y3</accession>
<feature type="transmembrane region" description="Helical" evidence="1">
    <location>
        <begin position="76"/>
        <end position="94"/>
    </location>
</feature>
<evidence type="ECO:0000313" key="2">
    <source>
        <dbReference type="EMBL" id="GAA3278725.1"/>
    </source>
</evidence>
<dbReference type="Proteomes" id="UP001501736">
    <property type="component" value="Unassembled WGS sequence"/>
</dbReference>
<evidence type="ECO:0000313" key="3">
    <source>
        <dbReference type="Proteomes" id="UP001501736"/>
    </source>
</evidence>
<evidence type="ECO:0008006" key="4">
    <source>
        <dbReference type="Google" id="ProtNLM"/>
    </source>
</evidence>
<keyword evidence="1" id="KW-1133">Transmembrane helix</keyword>
<comment type="caution">
    <text evidence="2">The sequence shown here is derived from an EMBL/GenBank/DDBJ whole genome shotgun (WGS) entry which is preliminary data.</text>
</comment>
<evidence type="ECO:0000256" key="1">
    <source>
        <dbReference type="SAM" id="Phobius"/>
    </source>
</evidence>
<dbReference type="RefSeq" id="WP_344717237.1">
    <property type="nucleotide sequence ID" value="NZ_BAAAYG010000001.1"/>
</dbReference>
<dbReference type="EMBL" id="BAAAYG010000001">
    <property type="protein sequence ID" value="GAA3278725.1"/>
    <property type="molecule type" value="Genomic_DNA"/>
</dbReference>
<keyword evidence="3" id="KW-1185">Reference proteome</keyword>
<organism evidence="2 3">
    <name type="scientific">Nesterenkonia halobia</name>
    <dbReference type="NCBI Taxonomy" id="37922"/>
    <lineage>
        <taxon>Bacteria</taxon>
        <taxon>Bacillati</taxon>
        <taxon>Actinomycetota</taxon>
        <taxon>Actinomycetes</taxon>
        <taxon>Micrococcales</taxon>
        <taxon>Micrococcaceae</taxon>
        <taxon>Nesterenkonia</taxon>
    </lineage>
</organism>
<reference evidence="3" key="1">
    <citation type="journal article" date="2019" name="Int. J. Syst. Evol. Microbiol.">
        <title>The Global Catalogue of Microorganisms (GCM) 10K type strain sequencing project: providing services to taxonomists for standard genome sequencing and annotation.</title>
        <authorList>
            <consortium name="The Broad Institute Genomics Platform"/>
            <consortium name="The Broad Institute Genome Sequencing Center for Infectious Disease"/>
            <person name="Wu L."/>
            <person name="Ma J."/>
        </authorList>
    </citation>
    <scope>NUCLEOTIDE SEQUENCE [LARGE SCALE GENOMIC DNA]</scope>
    <source>
        <strain evidence="3">JCM 11483</strain>
    </source>
</reference>